<dbReference type="PROSITE" id="PS01064">
    <property type="entry name" value="PYRIDOX_OXIDASE"/>
    <property type="match status" value="1"/>
</dbReference>
<gene>
    <name evidence="15" type="ORF">GSLYS_00004882001</name>
</gene>
<dbReference type="Pfam" id="PF01243">
    <property type="entry name" value="PNPOx_N"/>
    <property type="match status" value="1"/>
</dbReference>
<feature type="chain" id="PRO_5043438609" description="pyridoxal 5'-phosphate synthase" evidence="12">
    <location>
        <begin position="28"/>
        <end position="296"/>
    </location>
</feature>
<accession>A0AAV2HB29</accession>
<proteinExistence type="inferred from homology"/>
<evidence type="ECO:0000256" key="9">
    <source>
        <dbReference type="ARBA" id="ARBA00022643"/>
    </source>
</evidence>
<evidence type="ECO:0000259" key="14">
    <source>
        <dbReference type="Pfam" id="PF10590"/>
    </source>
</evidence>
<dbReference type="Gene3D" id="2.30.110.10">
    <property type="entry name" value="Electron Transport, Fmn-binding Protein, Chain A"/>
    <property type="match status" value="1"/>
</dbReference>
<keyword evidence="10" id="KW-0560">Oxidoreductase</keyword>
<dbReference type="GO" id="GO:0004733">
    <property type="term" value="F:pyridoxamine phosphate oxidase activity"/>
    <property type="evidence" value="ECO:0007669"/>
    <property type="project" value="UniProtKB-EC"/>
</dbReference>
<dbReference type="InterPro" id="IPR011576">
    <property type="entry name" value="Pyridox_Oxase_N"/>
</dbReference>
<evidence type="ECO:0000313" key="15">
    <source>
        <dbReference type="EMBL" id="CAL1530757.1"/>
    </source>
</evidence>
<dbReference type="AlphaFoldDB" id="A0AAV2HB29"/>
<feature type="domain" description="Pyridoxine 5'-phosphate oxidase dimerisation C-terminal" evidence="14">
    <location>
        <begin position="242"/>
        <end position="296"/>
    </location>
</feature>
<comment type="cofactor">
    <cofactor evidence="1">
        <name>FMN</name>
        <dbReference type="ChEBI" id="CHEBI:58210"/>
    </cofactor>
</comment>
<keyword evidence="12" id="KW-0732">Signal</keyword>
<dbReference type="EMBL" id="CAXITT010000075">
    <property type="protein sequence ID" value="CAL1530757.1"/>
    <property type="molecule type" value="Genomic_DNA"/>
</dbReference>
<keyword evidence="9" id="KW-0288">FMN</keyword>
<dbReference type="InterPro" id="IPR019740">
    <property type="entry name" value="Pyridox_Oxase_CS"/>
</dbReference>
<evidence type="ECO:0000256" key="3">
    <source>
        <dbReference type="ARBA" id="ARBA00004738"/>
    </source>
</evidence>
<evidence type="ECO:0000256" key="7">
    <source>
        <dbReference type="ARBA" id="ARBA00012801"/>
    </source>
</evidence>
<dbReference type="NCBIfam" id="NF004231">
    <property type="entry name" value="PRK05679.1"/>
    <property type="match status" value="1"/>
</dbReference>
<comment type="pathway">
    <text evidence="4">Cofactor metabolism; pyridoxal 5'-phosphate salvage; pyridoxal 5'-phosphate from pyridoxine 5'-phosphate: step 1/1.</text>
</comment>
<dbReference type="HAMAP" id="MF_01629">
    <property type="entry name" value="PdxH"/>
    <property type="match status" value="1"/>
</dbReference>
<evidence type="ECO:0000256" key="4">
    <source>
        <dbReference type="ARBA" id="ARBA00005037"/>
    </source>
</evidence>
<comment type="similarity">
    <text evidence="5">Belongs to the pyridoxamine 5'-phosphate oxidase family.</text>
</comment>
<dbReference type="Pfam" id="PF10590">
    <property type="entry name" value="PNP_phzG_C"/>
    <property type="match status" value="1"/>
</dbReference>
<evidence type="ECO:0000256" key="5">
    <source>
        <dbReference type="ARBA" id="ARBA00007301"/>
    </source>
</evidence>
<feature type="domain" description="Pyridoxamine 5'-phosphate oxidase N-terminal" evidence="13">
    <location>
        <begin position="101"/>
        <end position="227"/>
    </location>
</feature>
<dbReference type="EC" id="1.4.3.5" evidence="7"/>
<keyword evidence="16" id="KW-1185">Reference proteome</keyword>
<dbReference type="InterPro" id="IPR000659">
    <property type="entry name" value="Pyridox_Oxase"/>
</dbReference>
<evidence type="ECO:0000259" key="13">
    <source>
        <dbReference type="Pfam" id="PF01243"/>
    </source>
</evidence>
<comment type="pathway">
    <text evidence="3">Cofactor metabolism; pyridoxal 5'-phosphate salvage; pyridoxal 5'-phosphate from pyridoxamine 5'-phosphate: step 1/1.</text>
</comment>
<reference evidence="15 16" key="1">
    <citation type="submission" date="2024-04" db="EMBL/GenBank/DDBJ databases">
        <authorList>
            <consortium name="Genoscope - CEA"/>
            <person name="William W."/>
        </authorList>
    </citation>
    <scope>NUCLEOTIDE SEQUENCE [LARGE SCALE GENOMIC DNA]</scope>
</reference>
<dbReference type="SUPFAM" id="SSF50475">
    <property type="entry name" value="FMN-binding split barrel"/>
    <property type="match status" value="1"/>
</dbReference>
<organism evidence="15 16">
    <name type="scientific">Lymnaea stagnalis</name>
    <name type="common">Great pond snail</name>
    <name type="synonym">Helix stagnalis</name>
    <dbReference type="NCBI Taxonomy" id="6523"/>
    <lineage>
        <taxon>Eukaryota</taxon>
        <taxon>Metazoa</taxon>
        <taxon>Spiralia</taxon>
        <taxon>Lophotrochozoa</taxon>
        <taxon>Mollusca</taxon>
        <taxon>Gastropoda</taxon>
        <taxon>Heterobranchia</taxon>
        <taxon>Euthyneura</taxon>
        <taxon>Panpulmonata</taxon>
        <taxon>Hygrophila</taxon>
        <taxon>Lymnaeoidea</taxon>
        <taxon>Lymnaeidae</taxon>
        <taxon>Lymnaea</taxon>
    </lineage>
</organism>
<keyword evidence="8" id="KW-0285">Flavoprotein</keyword>
<comment type="function">
    <text evidence="2">Catalyzes the oxidation of either pyridoxine 5'-phosphate (PNP) or pyridoxamine 5'-phosphate (PMP) into pyridoxal 5'-phosphate (PLP).</text>
</comment>
<dbReference type="PANTHER" id="PTHR10851:SF0">
    <property type="entry name" value="PYRIDOXINE-5'-PHOSPHATE OXIDASE"/>
    <property type="match status" value="1"/>
</dbReference>
<comment type="caution">
    <text evidence="15">The sequence shown here is derived from an EMBL/GenBank/DDBJ whole genome shotgun (WGS) entry which is preliminary data.</text>
</comment>
<dbReference type="InterPro" id="IPR019576">
    <property type="entry name" value="Pyridoxamine_oxidase_dimer_C"/>
</dbReference>
<dbReference type="NCBIfam" id="TIGR00558">
    <property type="entry name" value="pdxH"/>
    <property type="match status" value="1"/>
</dbReference>
<dbReference type="FunFam" id="2.30.110.10:FF:000005">
    <property type="entry name" value="NAD(P)H-hydrate epimerase"/>
    <property type="match status" value="1"/>
</dbReference>
<dbReference type="GO" id="GO:0008615">
    <property type="term" value="P:pyridoxine biosynthetic process"/>
    <property type="evidence" value="ECO:0007669"/>
    <property type="project" value="UniProtKB-KW"/>
</dbReference>
<dbReference type="InterPro" id="IPR012349">
    <property type="entry name" value="Split_barrel_FMN-bd"/>
</dbReference>
<feature type="signal peptide" evidence="12">
    <location>
        <begin position="1"/>
        <end position="27"/>
    </location>
</feature>
<evidence type="ECO:0000256" key="2">
    <source>
        <dbReference type="ARBA" id="ARBA00003691"/>
    </source>
</evidence>
<dbReference type="Proteomes" id="UP001497497">
    <property type="component" value="Unassembled WGS sequence"/>
</dbReference>
<dbReference type="PANTHER" id="PTHR10851">
    <property type="entry name" value="PYRIDOXINE-5-PHOSPHATE OXIDASE"/>
    <property type="match status" value="1"/>
</dbReference>
<evidence type="ECO:0000256" key="6">
    <source>
        <dbReference type="ARBA" id="ARBA00011738"/>
    </source>
</evidence>
<evidence type="ECO:0000256" key="10">
    <source>
        <dbReference type="ARBA" id="ARBA00023002"/>
    </source>
</evidence>
<sequence>MKRMAGRKLKVFFTPLSFLRLLSKSHGLRLSQQVAGYSMKGHSDSKKLEIRPMQTSEQQFNLAGMRKPYKGKQDIFDIKDLVSQEPYGQFKAWFEEAKQTDGIMEANAMSLATATNDGKPSLRMVLMKGIDENGIVFYTNFLSRKAQELAGNPLAALLFYWSSNAGASTKSRQVRIEGSVELVSNEESDCYFHSRPRDSQIGACVSQQSQLISSRKAIDERNEELQQKYSDSNIPVPKPDYWGGYRVVPNKFEFWQGQTNRLHDRIVFRKLEQGEQFDPLVTNAGTNGWVYERLMP</sequence>
<protein>
    <recommendedName>
        <fullName evidence="7">pyridoxal 5'-phosphate synthase</fullName>
        <ecNumber evidence="7">1.4.3.5</ecNumber>
    </recommendedName>
</protein>
<evidence type="ECO:0000256" key="12">
    <source>
        <dbReference type="SAM" id="SignalP"/>
    </source>
</evidence>
<keyword evidence="11" id="KW-0664">Pyridoxine biosynthesis</keyword>
<evidence type="ECO:0000256" key="8">
    <source>
        <dbReference type="ARBA" id="ARBA00022630"/>
    </source>
</evidence>
<name>A0AAV2HB29_LYMST</name>
<evidence type="ECO:0000256" key="11">
    <source>
        <dbReference type="ARBA" id="ARBA00023096"/>
    </source>
</evidence>
<evidence type="ECO:0000313" key="16">
    <source>
        <dbReference type="Proteomes" id="UP001497497"/>
    </source>
</evidence>
<comment type="subunit">
    <text evidence="6">Homodimer.</text>
</comment>
<evidence type="ECO:0000256" key="1">
    <source>
        <dbReference type="ARBA" id="ARBA00001917"/>
    </source>
</evidence>
<dbReference type="GO" id="GO:0010181">
    <property type="term" value="F:FMN binding"/>
    <property type="evidence" value="ECO:0007669"/>
    <property type="project" value="InterPro"/>
</dbReference>